<dbReference type="InterPro" id="IPR006311">
    <property type="entry name" value="TAT_signal"/>
</dbReference>
<sequence length="104" mass="10991">MHARRRWAAGAASATLTTALLIAASPAASATPTGCTAQFATETRGAYSLCTSGTGEHRIRVLQRHFLPEVGLIPIEGPWQPVGTVSYTGITPHTTVSMWVETRG</sequence>
<evidence type="ECO:0000256" key="1">
    <source>
        <dbReference type="SAM" id="SignalP"/>
    </source>
</evidence>
<proteinExistence type="predicted"/>
<keyword evidence="1" id="KW-0732">Signal</keyword>
<gene>
    <name evidence="2" type="ORF">B0I32_10158</name>
</gene>
<name>A0A2T0NAH8_9ACTN</name>
<feature type="signal peptide" evidence="1">
    <location>
        <begin position="1"/>
        <end position="30"/>
    </location>
</feature>
<dbReference type="Proteomes" id="UP000238312">
    <property type="component" value="Unassembled WGS sequence"/>
</dbReference>
<evidence type="ECO:0000313" key="2">
    <source>
        <dbReference type="EMBL" id="PRX69973.1"/>
    </source>
</evidence>
<keyword evidence="3" id="KW-1185">Reference proteome</keyword>
<feature type="chain" id="PRO_5015771118" description="Secreted protein" evidence="1">
    <location>
        <begin position="31"/>
        <end position="104"/>
    </location>
</feature>
<protein>
    <recommendedName>
        <fullName evidence="4">Secreted protein</fullName>
    </recommendedName>
</protein>
<organism evidence="2 3">
    <name type="scientific">Nonomuraea fuscirosea</name>
    <dbReference type="NCBI Taxonomy" id="1291556"/>
    <lineage>
        <taxon>Bacteria</taxon>
        <taxon>Bacillati</taxon>
        <taxon>Actinomycetota</taxon>
        <taxon>Actinomycetes</taxon>
        <taxon>Streptosporangiales</taxon>
        <taxon>Streptosporangiaceae</taxon>
        <taxon>Nonomuraea</taxon>
    </lineage>
</organism>
<dbReference type="AlphaFoldDB" id="A0A2T0NAH8"/>
<dbReference type="RefSeq" id="WP_181306868.1">
    <property type="nucleotide sequence ID" value="NZ_CP109074.1"/>
</dbReference>
<reference evidence="2 3" key="1">
    <citation type="submission" date="2018-03" db="EMBL/GenBank/DDBJ databases">
        <title>Genomic Encyclopedia of Type Strains, Phase III (KMG-III): the genomes of soil and plant-associated and newly described type strains.</title>
        <authorList>
            <person name="Whitman W."/>
        </authorList>
    </citation>
    <scope>NUCLEOTIDE SEQUENCE [LARGE SCALE GENOMIC DNA]</scope>
    <source>
        <strain evidence="2 3">CGMCC 4.7104</strain>
    </source>
</reference>
<dbReference type="EMBL" id="PVNG01000001">
    <property type="protein sequence ID" value="PRX69973.1"/>
    <property type="molecule type" value="Genomic_DNA"/>
</dbReference>
<evidence type="ECO:0008006" key="4">
    <source>
        <dbReference type="Google" id="ProtNLM"/>
    </source>
</evidence>
<evidence type="ECO:0000313" key="3">
    <source>
        <dbReference type="Proteomes" id="UP000238312"/>
    </source>
</evidence>
<comment type="caution">
    <text evidence="2">The sequence shown here is derived from an EMBL/GenBank/DDBJ whole genome shotgun (WGS) entry which is preliminary data.</text>
</comment>
<dbReference type="PROSITE" id="PS51318">
    <property type="entry name" value="TAT"/>
    <property type="match status" value="1"/>
</dbReference>
<accession>A0A2T0NAH8</accession>